<name>A0A8S1ZMT4_ARAAE</name>
<evidence type="ECO:0000259" key="7">
    <source>
        <dbReference type="SMART" id="SM00645"/>
    </source>
</evidence>
<dbReference type="SMART" id="SM00645">
    <property type="entry name" value="Pept_C1"/>
    <property type="match status" value="1"/>
</dbReference>
<keyword evidence="4" id="KW-0788">Thiol protease</keyword>
<dbReference type="InterPro" id="IPR000668">
    <property type="entry name" value="Peptidase_C1A_C"/>
</dbReference>
<comment type="similarity">
    <text evidence="1">Belongs to the peptidase C1 family.</text>
</comment>
<dbReference type="FunFam" id="3.90.70.10:FF:000332">
    <property type="entry name" value="Cathepsin L1"/>
    <property type="match status" value="1"/>
</dbReference>
<evidence type="ECO:0000256" key="2">
    <source>
        <dbReference type="ARBA" id="ARBA00022670"/>
    </source>
</evidence>
<proteinExistence type="inferred from homology"/>
<reference evidence="9" key="1">
    <citation type="submission" date="2021-01" db="EMBL/GenBank/DDBJ databases">
        <authorList>
            <person name="Bezrukov I."/>
        </authorList>
    </citation>
    <scope>NUCLEOTIDE SEQUENCE</scope>
</reference>
<dbReference type="GO" id="GO:0008234">
    <property type="term" value="F:cysteine-type peptidase activity"/>
    <property type="evidence" value="ECO:0007669"/>
    <property type="project" value="UniProtKB-KW"/>
</dbReference>
<feature type="domain" description="Peptidase C1A papain C-terminal" evidence="7">
    <location>
        <begin position="124"/>
        <end position="328"/>
    </location>
</feature>
<dbReference type="EMBL" id="LR999452">
    <property type="protein sequence ID" value="CAE5963090.1"/>
    <property type="molecule type" value="Genomic_DNA"/>
</dbReference>
<accession>A0A8S1ZMT4</accession>
<evidence type="ECO:0000256" key="4">
    <source>
        <dbReference type="ARBA" id="ARBA00022807"/>
    </source>
</evidence>
<keyword evidence="6" id="KW-0732">Signal</keyword>
<dbReference type="GO" id="GO:0006508">
    <property type="term" value="P:proteolysis"/>
    <property type="evidence" value="ECO:0007669"/>
    <property type="project" value="UniProtKB-KW"/>
</dbReference>
<feature type="signal peptide" evidence="6">
    <location>
        <begin position="1"/>
        <end position="20"/>
    </location>
</feature>
<protein>
    <submittedName>
        <fullName evidence="9">Uncharacterized protein</fullName>
    </submittedName>
</protein>
<dbReference type="InterPro" id="IPR013201">
    <property type="entry name" value="Prot_inhib_I29"/>
</dbReference>
<feature type="chain" id="PRO_5035927827" evidence="6">
    <location>
        <begin position="21"/>
        <end position="348"/>
    </location>
</feature>
<dbReference type="PANTHER" id="PTHR12411">
    <property type="entry name" value="CYSTEINE PROTEASE FAMILY C1-RELATED"/>
    <property type="match status" value="1"/>
</dbReference>
<evidence type="ECO:0000313" key="10">
    <source>
        <dbReference type="Proteomes" id="UP000682877"/>
    </source>
</evidence>
<dbReference type="CDD" id="cd02248">
    <property type="entry name" value="Peptidase_C1A"/>
    <property type="match status" value="1"/>
</dbReference>
<keyword evidence="2" id="KW-0645">Protease</keyword>
<organism evidence="9 10">
    <name type="scientific">Arabidopsis arenosa</name>
    <name type="common">Sand rock-cress</name>
    <name type="synonym">Cardaminopsis arenosa</name>
    <dbReference type="NCBI Taxonomy" id="38785"/>
    <lineage>
        <taxon>Eukaryota</taxon>
        <taxon>Viridiplantae</taxon>
        <taxon>Streptophyta</taxon>
        <taxon>Embryophyta</taxon>
        <taxon>Tracheophyta</taxon>
        <taxon>Spermatophyta</taxon>
        <taxon>Magnoliopsida</taxon>
        <taxon>eudicotyledons</taxon>
        <taxon>Gunneridae</taxon>
        <taxon>Pentapetalae</taxon>
        <taxon>rosids</taxon>
        <taxon>malvids</taxon>
        <taxon>Brassicales</taxon>
        <taxon>Brassicaceae</taxon>
        <taxon>Camelineae</taxon>
        <taxon>Arabidopsis</taxon>
    </lineage>
</organism>
<dbReference type="Gene3D" id="3.90.70.10">
    <property type="entry name" value="Cysteine proteinases"/>
    <property type="match status" value="1"/>
</dbReference>
<dbReference type="SUPFAM" id="SSF54001">
    <property type="entry name" value="Cysteine proteinases"/>
    <property type="match status" value="1"/>
</dbReference>
<evidence type="ECO:0000256" key="6">
    <source>
        <dbReference type="SAM" id="SignalP"/>
    </source>
</evidence>
<evidence type="ECO:0000256" key="1">
    <source>
        <dbReference type="ARBA" id="ARBA00008455"/>
    </source>
</evidence>
<dbReference type="InterPro" id="IPR038765">
    <property type="entry name" value="Papain-like_cys_pep_sf"/>
</dbReference>
<keyword evidence="3" id="KW-0378">Hydrolase</keyword>
<dbReference type="InterPro" id="IPR025660">
    <property type="entry name" value="Pept_his_AS"/>
</dbReference>
<keyword evidence="5" id="KW-1015">Disulfide bond</keyword>
<dbReference type="AlphaFoldDB" id="A0A8S1ZMT4"/>
<evidence type="ECO:0000256" key="5">
    <source>
        <dbReference type="ARBA" id="ARBA00023157"/>
    </source>
</evidence>
<dbReference type="Proteomes" id="UP000682877">
    <property type="component" value="Chromosome 2"/>
</dbReference>
<feature type="domain" description="Cathepsin propeptide inhibitor" evidence="8">
    <location>
        <begin position="38"/>
        <end position="93"/>
    </location>
</feature>
<dbReference type="Pfam" id="PF00112">
    <property type="entry name" value="Peptidase_C1"/>
    <property type="match status" value="1"/>
</dbReference>
<dbReference type="Pfam" id="PF08246">
    <property type="entry name" value="Inhibitor_I29"/>
    <property type="match status" value="1"/>
</dbReference>
<evidence type="ECO:0000313" key="9">
    <source>
        <dbReference type="EMBL" id="CAE5963090.1"/>
    </source>
</evidence>
<sequence length="348" mass="39693">MDNVFLIIFSIFFILQYVRGFDFEERELQSEASLDQLYERWMKHYSVERIPGSIERGERFNVFKDTVMFVHETKNIPYNLKLNKFADMTFKEFSNIYANCNSGYDKEASPNASGRFMYENVTQLSDSFDWREEGAVSPVKDQKECSVEGISQIKTKTPIIPLSAQELVDCVTNKKNGCEGGFMDRAFDFITRNGGITTEQNYPYKGLDENCQTPKKSDATIDWYEEVPKNEDALLKAVANQPVSVAIDADNPDFMTYTGGVYNGTCGKNLSHAMTVVGYGSDSNQTKFWIVKNSYGVGWGEAGYIRMERGIKDHEGLCGIAMDAWYPIKYKFRNPFASIDEDHVKDEL</sequence>
<dbReference type="InterPro" id="IPR039417">
    <property type="entry name" value="Peptidase_C1A_papain-like"/>
</dbReference>
<dbReference type="SMART" id="SM00848">
    <property type="entry name" value="Inhibitor_I29"/>
    <property type="match status" value="1"/>
</dbReference>
<dbReference type="PROSITE" id="PS00639">
    <property type="entry name" value="THIOL_PROTEASE_HIS"/>
    <property type="match status" value="1"/>
</dbReference>
<dbReference type="InterPro" id="IPR013128">
    <property type="entry name" value="Peptidase_C1A"/>
</dbReference>
<evidence type="ECO:0000259" key="8">
    <source>
        <dbReference type="SMART" id="SM00848"/>
    </source>
</evidence>
<evidence type="ECO:0000256" key="3">
    <source>
        <dbReference type="ARBA" id="ARBA00022801"/>
    </source>
</evidence>
<gene>
    <name evidence="9" type="ORF">AARE701A_LOCUS4667</name>
</gene>
<keyword evidence="10" id="KW-1185">Reference proteome</keyword>